<evidence type="ECO:0000313" key="4">
    <source>
        <dbReference type="Proteomes" id="UP001500221"/>
    </source>
</evidence>
<dbReference type="Gene3D" id="3.20.20.150">
    <property type="entry name" value="Divalent-metal-dependent TIM barrel enzymes"/>
    <property type="match status" value="1"/>
</dbReference>
<evidence type="ECO:0000256" key="1">
    <source>
        <dbReference type="SAM" id="MobiDB-lite"/>
    </source>
</evidence>
<feature type="region of interest" description="Disordered" evidence="1">
    <location>
        <begin position="280"/>
        <end position="310"/>
    </location>
</feature>
<dbReference type="EMBL" id="BAABKG010000002">
    <property type="protein sequence ID" value="GAA5145552.1"/>
    <property type="molecule type" value="Genomic_DNA"/>
</dbReference>
<dbReference type="NCBIfam" id="NF035939">
    <property type="entry name" value="TIM_EboE"/>
    <property type="match status" value="1"/>
</dbReference>
<dbReference type="PROSITE" id="PS00730">
    <property type="entry name" value="AP_NUCLEASE_F2_2"/>
    <property type="match status" value="1"/>
</dbReference>
<proteinExistence type="predicted"/>
<dbReference type="InterPro" id="IPR013022">
    <property type="entry name" value="Xyl_isomerase-like_TIM-brl"/>
</dbReference>
<organism evidence="3 4">
    <name type="scientific">Nocardioides marinquilinus</name>
    <dbReference type="NCBI Taxonomy" id="1210400"/>
    <lineage>
        <taxon>Bacteria</taxon>
        <taxon>Bacillati</taxon>
        <taxon>Actinomycetota</taxon>
        <taxon>Actinomycetes</taxon>
        <taxon>Propionibacteriales</taxon>
        <taxon>Nocardioidaceae</taxon>
        <taxon>Nocardioides</taxon>
    </lineage>
</organism>
<dbReference type="RefSeq" id="WP_345456437.1">
    <property type="nucleotide sequence ID" value="NZ_BAABKG010000002.1"/>
</dbReference>
<sequence length="404" mass="43252">MRFRHRDGTVVHLSYGSNVHPAETVDGIVEQLHRFAGNVRSRLDAGVLGVGLWLPAAAAAEMAGDRAALERVRDALRAERLEVVTVNAFPYRGFHDPVVKRAVYRPDWTDPARLDFTLDCARVLARLLPDEAARGSVSTLPLAWRTPWDDDRERAATAHLRELNAGLARLADETGRPVRVALEPEPGCVVETVADAVAHLAWLGDLDPGLVGVCVDTCHLATGFEQPGPALDALAGAGIEVVKVQASAALHAARPDEPGVREALAGWAEDRFLHQTREATDDGTAAAAGRDDLPEALGLPGAEGQPLPGREPWRVHVHVPVHADPQPPLTSTRDDLEAALAGLVGGERAVCDHVEIETYTWGVLPPELRPRDDEGLAAGIAAEVAWVRERFAALGLEVLEGAAP</sequence>
<dbReference type="InterPro" id="IPR036237">
    <property type="entry name" value="Xyl_isomerase-like_sf"/>
</dbReference>
<feature type="domain" description="Xylose isomerase-like TIM barrel" evidence="2">
    <location>
        <begin position="45"/>
        <end position="244"/>
    </location>
</feature>
<name>A0ABP9PFY7_9ACTN</name>
<evidence type="ECO:0000259" key="2">
    <source>
        <dbReference type="Pfam" id="PF01261"/>
    </source>
</evidence>
<evidence type="ECO:0000313" key="3">
    <source>
        <dbReference type="EMBL" id="GAA5145552.1"/>
    </source>
</evidence>
<gene>
    <name evidence="3" type="primary">eboE</name>
    <name evidence="3" type="ORF">GCM10023340_15070</name>
</gene>
<reference evidence="4" key="1">
    <citation type="journal article" date="2019" name="Int. J. Syst. Evol. Microbiol.">
        <title>The Global Catalogue of Microorganisms (GCM) 10K type strain sequencing project: providing services to taxonomists for standard genome sequencing and annotation.</title>
        <authorList>
            <consortium name="The Broad Institute Genomics Platform"/>
            <consortium name="The Broad Institute Genome Sequencing Center for Infectious Disease"/>
            <person name="Wu L."/>
            <person name="Ma J."/>
        </authorList>
    </citation>
    <scope>NUCLEOTIDE SEQUENCE [LARGE SCALE GENOMIC DNA]</scope>
    <source>
        <strain evidence="4">JCM 18459</strain>
    </source>
</reference>
<comment type="caution">
    <text evidence="3">The sequence shown here is derived from an EMBL/GenBank/DDBJ whole genome shotgun (WGS) entry which is preliminary data.</text>
</comment>
<dbReference type="Pfam" id="PF01261">
    <property type="entry name" value="AP_endonuc_2"/>
    <property type="match status" value="1"/>
</dbReference>
<protein>
    <submittedName>
        <fullName evidence="3">Metabolite traffic protein EboE</fullName>
    </submittedName>
</protein>
<dbReference type="SUPFAM" id="SSF51658">
    <property type="entry name" value="Xylose isomerase-like"/>
    <property type="match status" value="1"/>
</dbReference>
<accession>A0ABP9PFY7</accession>
<dbReference type="Proteomes" id="UP001500221">
    <property type="component" value="Unassembled WGS sequence"/>
</dbReference>
<dbReference type="InterPro" id="IPR018246">
    <property type="entry name" value="AP_endonuc_F2_Zn_BS"/>
</dbReference>
<keyword evidence="4" id="KW-1185">Reference proteome</keyword>